<dbReference type="AlphaFoldDB" id="K3WJD2"/>
<dbReference type="HOGENOM" id="CLU_2595102_0_0_1"/>
<organism evidence="1 2">
    <name type="scientific">Globisporangium ultimum (strain ATCC 200006 / CBS 805.95 / DAOM BR144)</name>
    <name type="common">Pythium ultimum</name>
    <dbReference type="NCBI Taxonomy" id="431595"/>
    <lineage>
        <taxon>Eukaryota</taxon>
        <taxon>Sar</taxon>
        <taxon>Stramenopiles</taxon>
        <taxon>Oomycota</taxon>
        <taxon>Peronosporomycetes</taxon>
        <taxon>Pythiales</taxon>
        <taxon>Pythiaceae</taxon>
        <taxon>Globisporangium</taxon>
    </lineage>
</organism>
<keyword evidence="2" id="KW-1185">Reference proteome</keyword>
<dbReference type="EnsemblProtists" id="PYU1_T005074">
    <property type="protein sequence ID" value="PYU1_T005074"/>
    <property type="gene ID" value="PYU1_G005063"/>
</dbReference>
<evidence type="ECO:0000313" key="1">
    <source>
        <dbReference type="EnsemblProtists" id="PYU1_T005074"/>
    </source>
</evidence>
<dbReference type="EMBL" id="GL376564">
    <property type="status" value="NOT_ANNOTATED_CDS"/>
    <property type="molecule type" value="Genomic_DNA"/>
</dbReference>
<protein>
    <submittedName>
        <fullName evidence="1">Uncharacterized protein</fullName>
    </submittedName>
</protein>
<dbReference type="InParanoid" id="K3WJD2"/>
<evidence type="ECO:0000313" key="2">
    <source>
        <dbReference type="Proteomes" id="UP000019132"/>
    </source>
</evidence>
<reference evidence="1" key="3">
    <citation type="submission" date="2015-02" db="UniProtKB">
        <authorList>
            <consortium name="EnsemblProtists"/>
        </authorList>
    </citation>
    <scope>IDENTIFICATION</scope>
    <source>
        <strain evidence="1">DAOM BR144</strain>
    </source>
</reference>
<sequence>MHIDYSRQPFHILLTTPQGTLAYLPEKHSSTETYSFACSKRICKIQPLTLLTSAGSRGTSGVLMMTQFLQLSEEPTTKDA</sequence>
<reference evidence="2" key="1">
    <citation type="journal article" date="2010" name="Genome Biol.">
        <title>Genome sequence of the necrotrophic plant pathogen Pythium ultimum reveals original pathogenicity mechanisms and effector repertoire.</title>
        <authorList>
            <person name="Levesque C.A."/>
            <person name="Brouwer H."/>
            <person name="Cano L."/>
            <person name="Hamilton J.P."/>
            <person name="Holt C."/>
            <person name="Huitema E."/>
            <person name="Raffaele S."/>
            <person name="Robideau G.P."/>
            <person name="Thines M."/>
            <person name="Win J."/>
            <person name="Zerillo M.M."/>
            <person name="Beakes G.W."/>
            <person name="Boore J.L."/>
            <person name="Busam D."/>
            <person name="Dumas B."/>
            <person name="Ferriera S."/>
            <person name="Fuerstenberg S.I."/>
            <person name="Gachon C.M."/>
            <person name="Gaulin E."/>
            <person name="Govers F."/>
            <person name="Grenville-Briggs L."/>
            <person name="Horner N."/>
            <person name="Hostetler J."/>
            <person name="Jiang R.H."/>
            <person name="Johnson J."/>
            <person name="Krajaejun T."/>
            <person name="Lin H."/>
            <person name="Meijer H.J."/>
            <person name="Moore B."/>
            <person name="Morris P."/>
            <person name="Phuntmart V."/>
            <person name="Puiu D."/>
            <person name="Shetty J."/>
            <person name="Stajich J.E."/>
            <person name="Tripathy S."/>
            <person name="Wawra S."/>
            <person name="van West P."/>
            <person name="Whitty B.R."/>
            <person name="Coutinho P.M."/>
            <person name="Henrissat B."/>
            <person name="Martin F."/>
            <person name="Thomas P.D."/>
            <person name="Tyler B.M."/>
            <person name="De Vries R.P."/>
            <person name="Kamoun S."/>
            <person name="Yandell M."/>
            <person name="Tisserat N."/>
            <person name="Buell C.R."/>
        </authorList>
    </citation>
    <scope>NUCLEOTIDE SEQUENCE</scope>
    <source>
        <strain evidence="2">DAOM:BR144</strain>
    </source>
</reference>
<accession>K3WJD2</accession>
<reference evidence="2" key="2">
    <citation type="submission" date="2010-04" db="EMBL/GenBank/DDBJ databases">
        <authorList>
            <person name="Buell R."/>
            <person name="Hamilton J."/>
            <person name="Hostetler J."/>
        </authorList>
    </citation>
    <scope>NUCLEOTIDE SEQUENCE [LARGE SCALE GENOMIC DNA]</scope>
    <source>
        <strain evidence="2">DAOM:BR144</strain>
    </source>
</reference>
<dbReference type="Proteomes" id="UP000019132">
    <property type="component" value="Unassembled WGS sequence"/>
</dbReference>
<name>K3WJD2_GLOUD</name>
<dbReference type="VEuPathDB" id="FungiDB:PYU1_G005063"/>
<proteinExistence type="predicted"/>